<accession>A0ABU7L1R5</accession>
<reference evidence="2 3" key="1">
    <citation type="submission" date="2023-07" db="EMBL/GenBank/DDBJ databases">
        <authorList>
            <person name="Girao M."/>
            <person name="Carvalho M.F."/>
        </authorList>
    </citation>
    <scope>NUCLEOTIDE SEQUENCE [LARGE SCALE GENOMIC DNA]</scope>
    <source>
        <strain evidence="2 3">66/93</strain>
    </source>
</reference>
<protein>
    <recommendedName>
        <fullName evidence="4">DoxX family membrane protein</fullName>
    </recommendedName>
</protein>
<dbReference type="RefSeq" id="WP_330162244.1">
    <property type="nucleotide sequence ID" value="NZ_BAAAJA010000017.1"/>
</dbReference>
<evidence type="ECO:0000256" key="1">
    <source>
        <dbReference type="SAM" id="Phobius"/>
    </source>
</evidence>
<sequence>MQLPFKTRDLPLRIITGAFILNSGLDKRGVEGEAAEGMHGMAVGTYPFLSKVDPTTFVRLLSAGEIALGAALLLPVVPSRLAGAGLTAFGASLFGLYLRTPGMRRPQSLRPTQDGLPLAKDSWLLGAGLSLLLDCDSEADRCGSRRRR</sequence>
<dbReference type="Proteomes" id="UP001348641">
    <property type="component" value="Unassembled WGS sequence"/>
</dbReference>
<keyword evidence="1" id="KW-0472">Membrane</keyword>
<dbReference type="EMBL" id="JAUUCC010000186">
    <property type="protein sequence ID" value="MEE2055491.1"/>
    <property type="molecule type" value="Genomic_DNA"/>
</dbReference>
<keyword evidence="1" id="KW-0812">Transmembrane</keyword>
<feature type="transmembrane region" description="Helical" evidence="1">
    <location>
        <begin position="81"/>
        <end position="98"/>
    </location>
</feature>
<evidence type="ECO:0008006" key="4">
    <source>
        <dbReference type="Google" id="ProtNLM"/>
    </source>
</evidence>
<proteinExistence type="predicted"/>
<organism evidence="2 3">
    <name type="scientific">Nocardiopsis tropica</name>
    <dbReference type="NCBI Taxonomy" id="109330"/>
    <lineage>
        <taxon>Bacteria</taxon>
        <taxon>Bacillati</taxon>
        <taxon>Actinomycetota</taxon>
        <taxon>Actinomycetes</taxon>
        <taxon>Streptosporangiales</taxon>
        <taxon>Nocardiopsidaceae</taxon>
        <taxon>Nocardiopsis</taxon>
    </lineage>
</organism>
<name>A0ABU7L1R5_9ACTN</name>
<evidence type="ECO:0000313" key="3">
    <source>
        <dbReference type="Proteomes" id="UP001348641"/>
    </source>
</evidence>
<comment type="caution">
    <text evidence="2">The sequence shown here is derived from an EMBL/GenBank/DDBJ whole genome shotgun (WGS) entry which is preliminary data.</text>
</comment>
<gene>
    <name evidence="2" type="ORF">Q8A49_33845</name>
</gene>
<keyword evidence="1" id="KW-1133">Transmembrane helix</keyword>
<evidence type="ECO:0000313" key="2">
    <source>
        <dbReference type="EMBL" id="MEE2055491.1"/>
    </source>
</evidence>